<comment type="caution">
    <text evidence="4">The sequence shown here is derived from an EMBL/GenBank/DDBJ whole genome shotgun (WGS) entry which is preliminary data.</text>
</comment>
<dbReference type="InterPro" id="IPR051876">
    <property type="entry name" value="ODA-DC/CCD"/>
</dbReference>
<proteinExistence type="predicted"/>
<dbReference type="PANTHER" id="PTHR21694:SF18">
    <property type="entry name" value="COILED-COIL DOMAIN-CONTAINING PROTEIN 63"/>
    <property type="match status" value="1"/>
</dbReference>
<dbReference type="PANTHER" id="PTHR21694">
    <property type="entry name" value="COILED-COIL DOMAIN-CONTAINING PROTEIN 63"/>
    <property type="match status" value="1"/>
</dbReference>
<dbReference type="EMBL" id="BLLF01000396">
    <property type="protein sequence ID" value="GFH11370.1"/>
    <property type="molecule type" value="Genomic_DNA"/>
</dbReference>
<keyword evidence="1 2" id="KW-0175">Coiled coil</keyword>
<name>A0A699YMY0_HAELA</name>
<evidence type="ECO:0000256" key="2">
    <source>
        <dbReference type="SAM" id="Coils"/>
    </source>
</evidence>
<organism evidence="4 5">
    <name type="scientific">Haematococcus lacustris</name>
    <name type="common">Green alga</name>
    <name type="synonym">Haematococcus pluvialis</name>
    <dbReference type="NCBI Taxonomy" id="44745"/>
    <lineage>
        <taxon>Eukaryota</taxon>
        <taxon>Viridiplantae</taxon>
        <taxon>Chlorophyta</taxon>
        <taxon>core chlorophytes</taxon>
        <taxon>Chlorophyceae</taxon>
        <taxon>CS clade</taxon>
        <taxon>Chlamydomonadales</taxon>
        <taxon>Haematococcaceae</taxon>
        <taxon>Haematococcus</taxon>
    </lineage>
</organism>
<accession>A0A699YMY0</accession>
<sequence>MGRGNVLDLRRLTGGPQSAVEASRQALKTRQLLENRLEQMERRFCETLAKNNELRAEIESHNKDREAFEQLCQRLERDIASRQAELDTVRAAIAIADEARVSARRSATALQVANQREAGAAEEVLKSLADCQGADKQLLLAQAQRLEAMTAAGGADSSPTAFQLPSAAQCELLISQLLAITGIGDQHLRQPKTSNCKNHTSSEPLQQLVAYCCRLEAQNFEVFSSCNQANEKLGALQQELEQLQAEAAAAEAQGALAQQKEVIQATLAKRDAACKRMEGFRDKQVGIERRLALVRAGVAAALKALGVVPAQPARPQDPACVFATLMENLGLFETRARAVVAVYSTILGKSGAAANGLELVDAAKQQLVSNRTRLHQLASQSGIVLSECQDTVTGFQQAVAETQCHAAA</sequence>
<dbReference type="AlphaFoldDB" id="A0A699YMY0"/>
<dbReference type="InterPro" id="IPR049258">
    <property type="entry name" value="ODAD1_CC"/>
</dbReference>
<evidence type="ECO:0000313" key="4">
    <source>
        <dbReference type="EMBL" id="GFH11370.1"/>
    </source>
</evidence>
<feature type="domain" description="ODAD1 central coiled coil region" evidence="3">
    <location>
        <begin position="28"/>
        <end position="127"/>
    </location>
</feature>
<feature type="coiled-coil region" evidence="2">
    <location>
        <begin position="226"/>
        <end position="260"/>
    </location>
</feature>
<evidence type="ECO:0000259" key="3">
    <source>
        <dbReference type="Pfam" id="PF21773"/>
    </source>
</evidence>
<evidence type="ECO:0000313" key="5">
    <source>
        <dbReference type="Proteomes" id="UP000485058"/>
    </source>
</evidence>
<dbReference type="Pfam" id="PF21773">
    <property type="entry name" value="ODAD1_CC"/>
    <property type="match status" value="2"/>
</dbReference>
<keyword evidence="5" id="KW-1185">Reference proteome</keyword>
<feature type="domain" description="ODAD1 central coiled coil region" evidence="3">
    <location>
        <begin position="197"/>
        <end position="304"/>
    </location>
</feature>
<feature type="coiled-coil region" evidence="2">
    <location>
        <begin position="23"/>
        <end position="92"/>
    </location>
</feature>
<gene>
    <name evidence="4" type="ORF">HaLaN_06855</name>
</gene>
<evidence type="ECO:0000256" key="1">
    <source>
        <dbReference type="ARBA" id="ARBA00023054"/>
    </source>
</evidence>
<dbReference type="Proteomes" id="UP000485058">
    <property type="component" value="Unassembled WGS sequence"/>
</dbReference>
<protein>
    <recommendedName>
        <fullName evidence="3">ODAD1 central coiled coil region domain-containing protein</fullName>
    </recommendedName>
</protein>
<reference evidence="4 5" key="1">
    <citation type="submission" date="2020-02" db="EMBL/GenBank/DDBJ databases">
        <title>Draft genome sequence of Haematococcus lacustris strain NIES-144.</title>
        <authorList>
            <person name="Morimoto D."/>
            <person name="Nakagawa S."/>
            <person name="Yoshida T."/>
            <person name="Sawayama S."/>
        </authorList>
    </citation>
    <scope>NUCLEOTIDE SEQUENCE [LARGE SCALE GENOMIC DNA]</scope>
    <source>
        <strain evidence="4 5">NIES-144</strain>
    </source>
</reference>